<name>A0AAQ0BUZ6_BURGL</name>
<keyword evidence="1" id="KW-0614">Plasmid</keyword>
<protein>
    <submittedName>
        <fullName evidence="1">Uncharacterized protein</fullName>
    </submittedName>
</protein>
<dbReference type="EMBL" id="CP065603">
    <property type="protein sequence ID" value="QPQ94794.1"/>
    <property type="molecule type" value="Genomic_DNA"/>
</dbReference>
<evidence type="ECO:0000313" key="2">
    <source>
        <dbReference type="Proteomes" id="UP000594892"/>
    </source>
</evidence>
<dbReference type="RefSeq" id="WP_045678696.1">
    <property type="nucleotide sequence ID" value="NZ_CP045089.1"/>
</dbReference>
<evidence type="ECO:0000313" key="1">
    <source>
        <dbReference type="EMBL" id="QPQ94794.1"/>
    </source>
</evidence>
<dbReference type="Proteomes" id="UP000594892">
    <property type="component" value="Plasmid unnamed2"/>
</dbReference>
<dbReference type="SUPFAM" id="SSF56672">
    <property type="entry name" value="DNA/RNA polymerases"/>
    <property type="match status" value="1"/>
</dbReference>
<dbReference type="CDD" id="cd04485">
    <property type="entry name" value="DnaE_OBF"/>
    <property type="match status" value="1"/>
</dbReference>
<dbReference type="AlphaFoldDB" id="A0AAQ0BUZ6"/>
<geneLocation type="plasmid" evidence="1 2">
    <name>unnamed2</name>
</geneLocation>
<reference evidence="1 2" key="1">
    <citation type="submission" date="2020-12" db="EMBL/GenBank/DDBJ databases">
        <title>FDA dAtabase for Regulatory Grade micrObial Sequences (FDA-ARGOS): Supporting development and validation of Infectious Disease Dx tests.</title>
        <authorList>
            <person name="Minogue T."/>
            <person name="Wolcott M."/>
            <person name="Wasieloski L."/>
            <person name="Aguilar W."/>
            <person name="Moore D."/>
            <person name="Jaissle J."/>
            <person name="Tallon L."/>
            <person name="Sadzewicz L."/>
            <person name="Zhao X."/>
            <person name="Boylan J."/>
            <person name="Ott S."/>
            <person name="Bowen H."/>
            <person name="Vavikolanu K."/>
            <person name="Mehta A."/>
            <person name="Aluvathingal J."/>
            <person name="Nadendla S."/>
            <person name="Yan Y."/>
            <person name="Sichtig H."/>
        </authorList>
    </citation>
    <scope>NUCLEOTIDE SEQUENCE [LARGE SCALE GENOMIC DNA]</scope>
    <source>
        <strain evidence="1 2">FDAARGOS_949</strain>
        <plasmid evidence="1 2">unnamed2</plasmid>
    </source>
</reference>
<accession>A0AAQ0BUZ6</accession>
<organism evidence="1 2">
    <name type="scientific">Burkholderia glumae</name>
    <name type="common">Pseudomonas glumae</name>
    <dbReference type="NCBI Taxonomy" id="337"/>
    <lineage>
        <taxon>Bacteria</taxon>
        <taxon>Pseudomonadati</taxon>
        <taxon>Pseudomonadota</taxon>
        <taxon>Betaproteobacteria</taxon>
        <taxon>Burkholderiales</taxon>
        <taxon>Burkholderiaceae</taxon>
        <taxon>Burkholderia</taxon>
    </lineage>
</organism>
<dbReference type="InterPro" id="IPR043502">
    <property type="entry name" value="DNA/RNA_pol_sf"/>
</dbReference>
<proteinExistence type="predicted"/>
<sequence>MAVFVAIFLPGLSLDVFRPRWSPRTEHGCVVLEGDKVLVADSKAREAGVLPGMKRGGVISRSPDALLYDRSVEPERDMQREVAFGMLRFSPQVAVCDEETIAMDVTANLLLFGGVRRITVRQRPGTAKGVIFLTIEDETGNVNVTVCTSVQEKFRQEVLGIHIPIFSNEVEKLFADTSRRSPTTSPRRHRYRSKK</sequence>
<dbReference type="GeneID" id="55642592"/>
<gene>
    <name evidence="1" type="ORF">I6H06_29755</name>
</gene>